<dbReference type="EMBL" id="CP070499">
    <property type="protein sequence ID" value="QSB16883.1"/>
    <property type="molecule type" value="Genomic_DNA"/>
</dbReference>
<evidence type="ECO:0000313" key="2">
    <source>
        <dbReference type="EMBL" id="QSB16883.1"/>
    </source>
</evidence>
<dbReference type="AlphaFoldDB" id="A0A895YNL1"/>
<dbReference type="RefSeq" id="WP_239679124.1">
    <property type="nucleotide sequence ID" value="NZ_CP070499.1"/>
</dbReference>
<gene>
    <name evidence="2" type="ORF">JQS43_11720</name>
</gene>
<dbReference type="KEGG" id="nhy:JQS43_11720"/>
<keyword evidence="3" id="KW-1185">Reference proteome</keyword>
<accession>A0A895YNL1</accession>
<sequence>MERGSSKHSPQLDDELAKEARAYTQGAPGPSRVDEWRDPEVADDDQPEADRIPAGQRPSGAPEPLRGQDLAARSRLGRYIPLSSLPGDRRELLRGAEEMGVPPDLRAELDRLPDGQMYRTVYEIWEALGYSNEDPGRGGEQGT</sequence>
<proteinExistence type="predicted"/>
<evidence type="ECO:0000313" key="3">
    <source>
        <dbReference type="Proteomes" id="UP000662857"/>
    </source>
</evidence>
<reference evidence="2" key="1">
    <citation type="submission" date="2021-02" db="EMBL/GenBank/DDBJ databases">
        <title>Natrosporangium hydrolyticum gen. nov., sp. nov, a haloalkaliphilic actinobacterium from a soda solonchak soil.</title>
        <authorList>
            <person name="Sorokin D.Y."/>
            <person name="Khijniak T.V."/>
            <person name="Zakharycheva A.P."/>
            <person name="Boueva O.V."/>
            <person name="Ariskina E.V."/>
            <person name="Hahnke R.L."/>
            <person name="Bunk B."/>
            <person name="Sproer C."/>
            <person name="Schumann P."/>
            <person name="Evtushenko L.I."/>
            <person name="Kublanov I.V."/>
        </authorList>
    </citation>
    <scope>NUCLEOTIDE SEQUENCE</scope>
    <source>
        <strain evidence="2">DSM 106523</strain>
    </source>
</reference>
<feature type="region of interest" description="Disordered" evidence="1">
    <location>
        <begin position="1"/>
        <end position="68"/>
    </location>
</feature>
<dbReference type="InterPro" id="IPR021527">
    <property type="entry name" value="DUF2795"/>
</dbReference>
<protein>
    <submittedName>
        <fullName evidence="2">DUF2795 domain-containing protein</fullName>
    </submittedName>
</protein>
<evidence type="ECO:0000256" key="1">
    <source>
        <dbReference type="SAM" id="MobiDB-lite"/>
    </source>
</evidence>
<organism evidence="2 3">
    <name type="scientific">Natronosporangium hydrolyticum</name>
    <dbReference type="NCBI Taxonomy" id="2811111"/>
    <lineage>
        <taxon>Bacteria</taxon>
        <taxon>Bacillati</taxon>
        <taxon>Actinomycetota</taxon>
        <taxon>Actinomycetes</taxon>
        <taxon>Micromonosporales</taxon>
        <taxon>Micromonosporaceae</taxon>
        <taxon>Natronosporangium</taxon>
    </lineage>
</organism>
<dbReference type="Pfam" id="PF11387">
    <property type="entry name" value="DUF2795"/>
    <property type="match status" value="1"/>
</dbReference>
<dbReference type="Proteomes" id="UP000662857">
    <property type="component" value="Chromosome"/>
</dbReference>
<name>A0A895YNL1_9ACTN</name>